<feature type="transmembrane region" description="Helical" evidence="1">
    <location>
        <begin position="12"/>
        <end position="30"/>
    </location>
</feature>
<reference evidence="2 4" key="1">
    <citation type="journal article" date="2015" name="Microbiology (Mosc.)">
        <title>Genomics of the Weissella cibaria species with an examination of its metabolic traits.</title>
        <authorList>
            <person name="Lynch K.M."/>
            <person name="Lucid A."/>
            <person name="Arendt E.K."/>
            <person name="Sleator R.D."/>
            <person name="Lucey B."/>
            <person name="Coffey A."/>
        </authorList>
    </citation>
    <scope>NUCLEOTIDE SEQUENCE [LARGE SCALE GENOMIC DNA]</scope>
    <source>
        <strain evidence="2 4">AB3b</strain>
    </source>
</reference>
<accession>A0A0D1LNB4</accession>
<evidence type="ECO:0000313" key="2">
    <source>
        <dbReference type="EMBL" id="KIU20162.1"/>
    </source>
</evidence>
<evidence type="ECO:0000313" key="4">
    <source>
        <dbReference type="Proteomes" id="UP000032289"/>
    </source>
</evidence>
<protein>
    <submittedName>
        <fullName evidence="2">Uncharacterized protein</fullName>
    </submittedName>
</protein>
<dbReference type="Proteomes" id="UP000032289">
    <property type="component" value="Unassembled WGS sequence"/>
</dbReference>
<evidence type="ECO:0000313" key="3">
    <source>
        <dbReference type="EMBL" id="TVV27822.1"/>
    </source>
</evidence>
<dbReference type="EMBL" id="VNHC01000002">
    <property type="protein sequence ID" value="TVV27822.1"/>
    <property type="molecule type" value="Genomic_DNA"/>
</dbReference>
<dbReference type="Proteomes" id="UP000320012">
    <property type="component" value="Unassembled WGS sequence"/>
</dbReference>
<comment type="caution">
    <text evidence="2">The sequence shown here is derived from an EMBL/GenBank/DDBJ whole genome shotgun (WGS) entry which is preliminary data.</text>
</comment>
<dbReference type="RefSeq" id="WP_043941919.1">
    <property type="nucleotide sequence ID" value="NZ_CP020928.1"/>
</dbReference>
<name>A0A0D1LNB4_9LACO</name>
<evidence type="ECO:0000313" key="5">
    <source>
        <dbReference type="Proteomes" id="UP000320012"/>
    </source>
</evidence>
<keyword evidence="1" id="KW-0812">Transmembrane</keyword>
<keyword evidence="1" id="KW-1133">Transmembrane helix</keyword>
<proteinExistence type="predicted"/>
<organism evidence="2 4">
    <name type="scientific">Weissella cibaria</name>
    <dbReference type="NCBI Taxonomy" id="137591"/>
    <lineage>
        <taxon>Bacteria</taxon>
        <taxon>Bacillati</taxon>
        <taxon>Bacillota</taxon>
        <taxon>Bacilli</taxon>
        <taxon>Lactobacillales</taxon>
        <taxon>Lactobacillaceae</taxon>
        <taxon>Weissella</taxon>
    </lineage>
</organism>
<gene>
    <name evidence="2" type="ORF">ab3b_02241</name>
    <name evidence="3" type="ORF">FO435_07980</name>
</gene>
<dbReference type="EMBL" id="JWHT01000063">
    <property type="protein sequence ID" value="KIU20162.1"/>
    <property type="molecule type" value="Genomic_DNA"/>
</dbReference>
<keyword evidence="1" id="KW-0472">Membrane</keyword>
<dbReference type="AlphaFoldDB" id="A0A0D1LNB4"/>
<dbReference type="PATRIC" id="fig|137591.24.peg.2191"/>
<reference evidence="3 5" key="2">
    <citation type="submission" date="2019-07" db="EMBL/GenBank/DDBJ databases">
        <title>Genome sequence of Weissella cibaria GK1.</title>
        <authorList>
            <person name="Choi H.-J."/>
        </authorList>
    </citation>
    <scope>NUCLEOTIDE SEQUENCE [LARGE SCALE GENOMIC DNA]</scope>
    <source>
        <strain evidence="3 5">GK1</strain>
    </source>
</reference>
<evidence type="ECO:0000256" key="1">
    <source>
        <dbReference type="SAM" id="Phobius"/>
    </source>
</evidence>
<sequence length="94" mass="10824">MKRTRSGHILGHTLGVSGVLVVALTGWCVMQSHAQQLRRAELFYWQGKCQALAYVRQTPEDRGKSTQPYPRIITSTKFHDYVLVDWNRQVIIPK</sequence>